<gene>
    <name evidence="1" type="ORF">ABV298_25360</name>
</gene>
<protein>
    <recommendedName>
        <fullName evidence="2">HEAT repeat domain-containing protein</fullName>
    </recommendedName>
</protein>
<dbReference type="EMBL" id="CP159289">
    <property type="protein sequence ID" value="XCH23602.1"/>
    <property type="molecule type" value="Genomic_DNA"/>
</dbReference>
<name>A0AAU8FJI1_9BACT</name>
<accession>A0AAU8FJI1</accession>
<dbReference type="AlphaFoldDB" id="A0AAU8FJI1"/>
<proteinExistence type="predicted"/>
<evidence type="ECO:0008006" key="2">
    <source>
        <dbReference type="Google" id="ProtNLM"/>
    </source>
</evidence>
<dbReference type="RefSeq" id="WP_353718926.1">
    <property type="nucleotide sequence ID" value="NZ_CP159289.1"/>
</dbReference>
<organism evidence="1">
    <name type="scientific">Dyadobacter sp. 676</name>
    <dbReference type="NCBI Taxonomy" id="3088362"/>
    <lineage>
        <taxon>Bacteria</taxon>
        <taxon>Pseudomonadati</taxon>
        <taxon>Bacteroidota</taxon>
        <taxon>Cytophagia</taxon>
        <taxon>Cytophagales</taxon>
        <taxon>Spirosomataceae</taxon>
        <taxon>Dyadobacter</taxon>
    </lineage>
</organism>
<reference evidence="1" key="1">
    <citation type="submission" date="2024-06" db="EMBL/GenBank/DDBJ databases">
        <title>Sequencing and assembly of the genome of Dyadobacter sp. strain 676, a symbiont of Cyamopsis tetragonoloba.</title>
        <authorList>
            <person name="Guro P."/>
            <person name="Sazanova A."/>
            <person name="Kuznetsova I."/>
            <person name="Belimov A."/>
            <person name="Safronova V."/>
        </authorList>
    </citation>
    <scope>NUCLEOTIDE SEQUENCE</scope>
    <source>
        <strain evidence="1">676</strain>
    </source>
</reference>
<evidence type="ECO:0000313" key="1">
    <source>
        <dbReference type="EMBL" id="XCH23602.1"/>
    </source>
</evidence>
<sequence length="153" mass="16921">MRPSPPLRQRVLSFIGDDQYNLAERAIHSLDTTELAADSVQDLLTARLSEGSYAIKKLIIGKLAHAPGLHSRTVTGLVSVLNGTNPELTGNVLDLFALHRIGNIDVARHAASLLAKQNGFVARKAYNYLHGLPIQDPYVERQIKIYENKQVKE</sequence>